<dbReference type="InterPro" id="IPR012310">
    <property type="entry name" value="DNA_ligase_ATP-dep_cent"/>
</dbReference>
<dbReference type="GO" id="GO:0005524">
    <property type="term" value="F:ATP binding"/>
    <property type="evidence" value="ECO:0007669"/>
    <property type="project" value="InterPro"/>
</dbReference>
<dbReference type="GO" id="GO:0006310">
    <property type="term" value="P:DNA recombination"/>
    <property type="evidence" value="ECO:0007669"/>
    <property type="project" value="InterPro"/>
</dbReference>
<comment type="cofactor">
    <cofactor evidence="1">
        <name>a divalent metal cation</name>
        <dbReference type="ChEBI" id="CHEBI:60240"/>
    </cofactor>
</comment>
<organism evidence="9 10">
    <name type="scientific">Bodo saltans</name>
    <name type="common">Flagellated protozoan</name>
    <dbReference type="NCBI Taxonomy" id="75058"/>
    <lineage>
        <taxon>Eukaryota</taxon>
        <taxon>Discoba</taxon>
        <taxon>Euglenozoa</taxon>
        <taxon>Kinetoplastea</taxon>
        <taxon>Metakinetoplastina</taxon>
        <taxon>Eubodonida</taxon>
        <taxon>Bodonidae</taxon>
        <taxon>Bodo</taxon>
    </lineage>
</organism>
<dbReference type="InterPro" id="IPR050326">
    <property type="entry name" value="NAD_dep_DNA_ligaseB"/>
</dbReference>
<evidence type="ECO:0000313" key="9">
    <source>
        <dbReference type="EMBL" id="CUI15427.1"/>
    </source>
</evidence>
<evidence type="ECO:0000256" key="4">
    <source>
        <dbReference type="ARBA" id="ARBA00022763"/>
    </source>
</evidence>
<dbReference type="InterPro" id="IPR025487">
    <property type="entry name" value="DUF4379"/>
</dbReference>
<dbReference type="InterPro" id="IPR029319">
    <property type="entry name" value="DNA_ligase_OB"/>
</dbReference>
<evidence type="ECO:0000256" key="3">
    <source>
        <dbReference type="ARBA" id="ARBA00022705"/>
    </source>
</evidence>
<feature type="domain" description="ATP-dependent DNA ligase family profile" evidence="6">
    <location>
        <begin position="150"/>
        <end position="363"/>
    </location>
</feature>
<evidence type="ECO:0000313" key="10">
    <source>
        <dbReference type="Proteomes" id="UP000051952"/>
    </source>
</evidence>
<evidence type="ECO:0000256" key="1">
    <source>
        <dbReference type="ARBA" id="ARBA00001968"/>
    </source>
</evidence>
<evidence type="ECO:0000256" key="5">
    <source>
        <dbReference type="ARBA" id="ARBA00023204"/>
    </source>
</evidence>
<sequence length="456" mass="50865">MKRCCFTLAKKIASAPLFGIGCAVATRTPEQDAARMEYENLSIGAAFPAIAAQWLPNYGGRPSLAAPNNLTCLSPKKHHWQCQSCKGQFTKTVARHVDEHGECPLCGAIPVASSKVAKVPSAASLAPPRKSNYAHAYDVAPSLQSRSIDPMLAREWLDVLKKKDFSNEILLASPKLDGLRCIVTFSKEQNDLLYLSRKGTLFESCDSLTKHLMPLFKSDPTLMLDGEVFHPSIPFEDLASIVRTTRKHRTPEMEVEQQDLQYHAFDVMYSKHIKDPKKMHFPERYELLTRLIPVVSKKSNSTPLSSSKLFNPVMHVPASPMRQCSADAFLEKAISGGYEGIMIRRQAFPYAFGKRMDALMKYKTFQTEEYVVKAVEEGIGRCTGQAGSFVCYTKDGFRFNATPRSKGSVRQQLWERRDEIIGQAATVQFQGKSPDGVPRFPVALCIRGAPDGSNWF</sequence>
<dbReference type="Pfam" id="PF01068">
    <property type="entry name" value="DNA_ligase_A_M"/>
    <property type="match status" value="1"/>
</dbReference>
<dbReference type="OMA" id="EGGVCPH"/>
<dbReference type="GO" id="GO:0006281">
    <property type="term" value="P:DNA repair"/>
    <property type="evidence" value="ECO:0007669"/>
    <property type="project" value="UniProtKB-KW"/>
</dbReference>
<keyword evidence="5" id="KW-0234">DNA repair</keyword>
<dbReference type="PANTHER" id="PTHR47810">
    <property type="entry name" value="DNA LIGASE"/>
    <property type="match status" value="1"/>
</dbReference>
<evidence type="ECO:0000259" key="6">
    <source>
        <dbReference type="Pfam" id="PF01068"/>
    </source>
</evidence>
<keyword evidence="3" id="KW-0235">DNA replication</keyword>
<dbReference type="GO" id="GO:0003910">
    <property type="term" value="F:DNA ligase (ATP) activity"/>
    <property type="evidence" value="ECO:0007669"/>
    <property type="project" value="InterPro"/>
</dbReference>
<evidence type="ECO:0000259" key="7">
    <source>
        <dbReference type="Pfam" id="PF14311"/>
    </source>
</evidence>
<evidence type="ECO:0000259" key="8">
    <source>
        <dbReference type="Pfam" id="PF14743"/>
    </source>
</evidence>
<dbReference type="Pfam" id="PF14311">
    <property type="entry name" value="DUF4379"/>
    <property type="match status" value="1"/>
</dbReference>
<feature type="domain" description="DNA ligase OB-like" evidence="8">
    <location>
        <begin position="377"/>
        <end position="447"/>
    </location>
</feature>
<dbReference type="PROSITE" id="PS51257">
    <property type="entry name" value="PROKAR_LIPOPROTEIN"/>
    <property type="match status" value="1"/>
</dbReference>
<accession>A0A0S4KP75</accession>
<dbReference type="CDD" id="cd08041">
    <property type="entry name" value="OBF_kDNA_ligase_like"/>
    <property type="match status" value="1"/>
</dbReference>
<dbReference type="SUPFAM" id="SSF56091">
    <property type="entry name" value="DNA ligase/mRNA capping enzyme, catalytic domain"/>
    <property type="match status" value="1"/>
</dbReference>
<keyword evidence="2 9" id="KW-0436">Ligase</keyword>
<dbReference type="InterPro" id="IPR012340">
    <property type="entry name" value="NA-bd_OB-fold"/>
</dbReference>
<evidence type="ECO:0000256" key="2">
    <source>
        <dbReference type="ARBA" id="ARBA00022598"/>
    </source>
</evidence>
<protein>
    <submittedName>
        <fullName evidence="9">Kinetoplast DNA ligase k beta, putative</fullName>
    </submittedName>
</protein>
<dbReference type="Proteomes" id="UP000051952">
    <property type="component" value="Unassembled WGS sequence"/>
</dbReference>
<gene>
    <name evidence="9" type="ORF">BSAL_42320</name>
</gene>
<dbReference type="SUPFAM" id="SSF50249">
    <property type="entry name" value="Nucleic acid-binding proteins"/>
    <property type="match status" value="1"/>
</dbReference>
<dbReference type="Gene3D" id="2.40.50.140">
    <property type="entry name" value="Nucleic acid-binding proteins"/>
    <property type="match status" value="1"/>
</dbReference>
<reference evidence="10" key="1">
    <citation type="submission" date="2015-09" db="EMBL/GenBank/DDBJ databases">
        <authorList>
            <consortium name="Pathogen Informatics"/>
        </authorList>
    </citation>
    <scope>NUCLEOTIDE SEQUENCE [LARGE SCALE GENOMIC DNA]</scope>
    <source>
        <strain evidence="10">Lake Konstanz</strain>
    </source>
</reference>
<dbReference type="VEuPathDB" id="TriTrypDB:BSAL_42320"/>
<dbReference type="EMBL" id="CYKH01002148">
    <property type="protein sequence ID" value="CUI15427.1"/>
    <property type="molecule type" value="Genomic_DNA"/>
</dbReference>
<keyword evidence="10" id="KW-1185">Reference proteome</keyword>
<dbReference type="GO" id="GO:0006260">
    <property type="term" value="P:DNA replication"/>
    <property type="evidence" value="ECO:0007669"/>
    <property type="project" value="UniProtKB-KW"/>
</dbReference>
<dbReference type="Gene3D" id="3.30.470.30">
    <property type="entry name" value="DNA ligase/mRNA capping enzyme"/>
    <property type="match status" value="1"/>
</dbReference>
<feature type="domain" description="Treble clef zinc finger" evidence="7">
    <location>
        <begin position="66"/>
        <end position="107"/>
    </location>
</feature>
<keyword evidence="4" id="KW-0227">DNA damage</keyword>
<name>A0A0S4KP75_BODSA</name>
<dbReference type="OrthoDB" id="411785at2759"/>
<proteinExistence type="predicted"/>
<dbReference type="PANTHER" id="PTHR47810:SF1">
    <property type="entry name" value="DNA LIGASE B"/>
    <property type="match status" value="1"/>
</dbReference>
<dbReference type="Pfam" id="PF14743">
    <property type="entry name" value="DNA_ligase_OB_2"/>
    <property type="match status" value="1"/>
</dbReference>
<dbReference type="AlphaFoldDB" id="A0A0S4KP75"/>